<evidence type="ECO:0000313" key="1">
    <source>
        <dbReference type="EMBL" id="GGK36131.1"/>
    </source>
</evidence>
<dbReference type="SUPFAM" id="SSF46785">
    <property type="entry name" value="Winged helix' DNA-binding domain"/>
    <property type="match status" value="1"/>
</dbReference>
<comment type="caution">
    <text evidence="1">The sequence shown here is derived from an EMBL/GenBank/DDBJ whole genome shotgun (WGS) entry which is preliminary data.</text>
</comment>
<dbReference type="EMBL" id="BMPP01000016">
    <property type="protein sequence ID" value="GGK36131.1"/>
    <property type="molecule type" value="Genomic_DNA"/>
</dbReference>
<protein>
    <submittedName>
        <fullName evidence="1">Uncharacterized protein</fullName>
    </submittedName>
</protein>
<dbReference type="Proteomes" id="UP000647587">
    <property type="component" value="Unassembled WGS sequence"/>
</dbReference>
<gene>
    <name evidence="1" type="ORF">GCM10008955_32570</name>
</gene>
<sequence>MASVGFTLVNMAPQNSPRFPEGAGPVWQRLDDPAAARVLADAYTRQFFQPFIWRERLVSDVARELEVSKTAMLYRVRQFLRLGLLTVTRTEARAGRALKYYRASSQGYFVPFAATQAESVQALYEASLDHPRHSVLASLSQAWSGLADDAREYGLYTFGDERGLMSHALLPYQPVVPHRNALADGGMLGPLLADAAPALWDNTATLILAKGDAKALQRELYALHRKYQGRRDPTGDPYLLRLTLTPNTLRELQTHRDPSAAYPRRVDKQ</sequence>
<reference evidence="2" key="1">
    <citation type="journal article" date="2019" name="Int. J. Syst. Evol. Microbiol.">
        <title>The Global Catalogue of Microorganisms (GCM) 10K type strain sequencing project: providing services to taxonomists for standard genome sequencing and annotation.</title>
        <authorList>
            <consortium name="The Broad Institute Genomics Platform"/>
            <consortium name="The Broad Institute Genome Sequencing Center for Infectious Disease"/>
            <person name="Wu L."/>
            <person name="Ma J."/>
        </authorList>
    </citation>
    <scope>NUCLEOTIDE SEQUENCE [LARGE SCALE GENOMIC DNA]</scope>
    <source>
        <strain evidence="2">JCM 30331</strain>
    </source>
</reference>
<proteinExistence type="predicted"/>
<accession>A0ABQ2EZL6</accession>
<dbReference type="InterPro" id="IPR036388">
    <property type="entry name" value="WH-like_DNA-bd_sf"/>
</dbReference>
<organism evidence="1 2">
    <name type="scientific">Deinococcus malanensis</name>
    <dbReference type="NCBI Taxonomy" id="1706855"/>
    <lineage>
        <taxon>Bacteria</taxon>
        <taxon>Thermotogati</taxon>
        <taxon>Deinococcota</taxon>
        <taxon>Deinococci</taxon>
        <taxon>Deinococcales</taxon>
        <taxon>Deinococcaceae</taxon>
        <taxon>Deinococcus</taxon>
    </lineage>
</organism>
<evidence type="ECO:0000313" key="2">
    <source>
        <dbReference type="Proteomes" id="UP000647587"/>
    </source>
</evidence>
<dbReference type="InterPro" id="IPR036390">
    <property type="entry name" value="WH_DNA-bd_sf"/>
</dbReference>
<keyword evidence="2" id="KW-1185">Reference proteome</keyword>
<dbReference type="Gene3D" id="1.10.10.10">
    <property type="entry name" value="Winged helix-like DNA-binding domain superfamily/Winged helix DNA-binding domain"/>
    <property type="match status" value="1"/>
</dbReference>
<name>A0ABQ2EZL6_9DEIO</name>